<proteinExistence type="predicted"/>
<feature type="short sequence motif" description="Histidine triad motif" evidence="2 3">
    <location>
        <begin position="105"/>
        <end position="109"/>
    </location>
</feature>
<dbReference type="InterPro" id="IPR011146">
    <property type="entry name" value="HIT-like"/>
</dbReference>
<dbReference type="SUPFAM" id="SSF54197">
    <property type="entry name" value="HIT-like"/>
    <property type="match status" value="1"/>
</dbReference>
<dbReference type="GO" id="GO:0009117">
    <property type="term" value="P:nucleotide metabolic process"/>
    <property type="evidence" value="ECO:0007669"/>
    <property type="project" value="TreeGrafter"/>
</dbReference>
<dbReference type="Pfam" id="PF01230">
    <property type="entry name" value="HIT"/>
    <property type="match status" value="1"/>
</dbReference>
<feature type="domain" description="HIT" evidence="4">
    <location>
        <begin position="12"/>
        <end position="120"/>
    </location>
</feature>
<protein>
    <submittedName>
        <fullName evidence="5">HIT family hydrolase</fullName>
    </submittedName>
</protein>
<organism evidence="5 6">
    <name type="scientific">Pseudomonas taeanensis MS-3</name>
    <dbReference type="NCBI Taxonomy" id="1395571"/>
    <lineage>
        <taxon>Bacteria</taxon>
        <taxon>Pseudomonadati</taxon>
        <taxon>Pseudomonadota</taxon>
        <taxon>Gammaproteobacteria</taxon>
        <taxon>Pseudomonadales</taxon>
        <taxon>Pseudomonadaceae</taxon>
        <taxon>Pseudomonas</taxon>
    </lineage>
</organism>
<evidence type="ECO:0000259" key="4">
    <source>
        <dbReference type="PROSITE" id="PS51084"/>
    </source>
</evidence>
<evidence type="ECO:0000256" key="1">
    <source>
        <dbReference type="PIRSR" id="PIRSR601310-1"/>
    </source>
</evidence>
<evidence type="ECO:0000313" key="6">
    <source>
        <dbReference type="Proteomes" id="UP000030063"/>
    </source>
</evidence>
<name>A0A0A1YHS0_9PSED</name>
<evidence type="ECO:0000256" key="3">
    <source>
        <dbReference type="PROSITE-ProRule" id="PRU00464"/>
    </source>
</evidence>
<dbReference type="PANTHER" id="PTHR46648:SF1">
    <property type="entry name" value="ADENOSINE 5'-MONOPHOSPHORAMIDASE HNT1"/>
    <property type="match status" value="1"/>
</dbReference>
<dbReference type="GO" id="GO:0016787">
    <property type="term" value="F:hydrolase activity"/>
    <property type="evidence" value="ECO:0007669"/>
    <property type="project" value="UniProtKB-KW"/>
</dbReference>
<reference evidence="5 6" key="1">
    <citation type="journal article" date="2014" name="Genome Announc.">
        <title>Draft Genome Sequence of Petroleum Oil-Degrading Marine Bacterium Pseudomonas taeanensis Strain MS-3, Isolated from a Crude Oil-Contaminated Seashore.</title>
        <authorList>
            <person name="Lee S.Y."/>
            <person name="Kim S.H."/>
            <person name="Lee D.G."/>
            <person name="Shin S."/>
            <person name="Yun S.H."/>
            <person name="Choi C.W."/>
            <person name="Chung Y.H."/>
            <person name="Choi J.S."/>
            <person name="Kahng H.Y."/>
            <person name="Kim S.I."/>
        </authorList>
    </citation>
    <scope>NUCLEOTIDE SEQUENCE [LARGE SCALE GENOMIC DNA]</scope>
    <source>
        <strain evidence="5 6">MS-3</strain>
    </source>
</reference>
<dbReference type="InterPro" id="IPR036265">
    <property type="entry name" value="HIT-like_sf"/>
</dbReference>
<feature type="active site" description="Tele-AMP-histidine intermediate" evidence="1">
    <location>
        <position position="107"/>
    </location>
</feature>
<dbReference type="PANTHER" id="PTHR46648">
    <property type="entry name" value="HIT FAMILY PROTEIN 1"/>
    <property type="match status" value="1"/>
</dbReference>
<dbReference type="InterPro" id="IPR039384">
    <property type="entry name" value="HINT"/>
</dbReference>
<gene>
    <name evidence="5" type="ORF">TMS3_0113630</name>
</gene>
<dbReference type="STRING" id="1395571.TMS3_0113630"/>
<dbReference type="Proteomes" id="UP000030063">
    <property type="component" value="Unassembled WGS sequence"/>
</dbReference>
<accession>A0A0A1YHS0</accession>
<dbReference type="PROSITE" id="PS51084">
    <property type="entry name" value="HIT_2"/>
    <property type="match status" value="1"/>
</dbReference>
<dbReference type="RefSeq" id="WP_025165768.1">
    <property type="nucleotide sequence ID" value="NZ_AWSQ01000003.1"/>
</dbReference>
<dbReference type="EMBL" id="AWSQ01000003">
    <property type="protein sequence ID" value="KFX69462.1"/>
    <property type="molecule type" value="Genomic_DNA"/>
</dbReference>
<evidence type="ECO:0000256" key="2">
    <source>
        <dbReference type="PIRSR" id="PIRSR601310-3"/>
    </source>
</evidence>
<dbReference type="eggNOG" id="COG0537">
    <property type="taxonomic scope" value="Bacteria"/>
</dbReference>
<dbReference type="AlphaFoldDB" id="A0A0A1YHS0"/>
<dbReference type="CDD" id="cd01277">
    <property type="entry name" value="HINT_subgroup"/>
    <property type="match status" value="1"/>
</dbReference>
<dbReference type="PRINTS" id="PR00332">
    <property type="entry name" value="HISTRIAD"/>
</dbReference>
<dbReference type="OrthoDB" id="9784774at2"/>
<dbReference type="InterPro" id="IPR001310">
    <property type="entry name" value="Histidine_triad_HIT"/>
</dbReference>
<keyword evidence="6" id="KW-1185">Reference proteome</keyword>
<evidence type="ECO:0000313" key="5">
    <source>
        <dbReference type="EMBL" id="KFX69462.1"/>
    </source>
</evidence>
<comment type="caution">
    <text evidence="5">The sequence shown here is derived from an EMBL/GenBank/DDBJ whole genome shotgun (WGS) entry which is preliminary data.</text>
</comment>
<keyword evidence="5" id="KW-0378">Hydrolase</keyword>
<dbReference type="Gene3D" id="3.30.428.10">
    <property type="entry name" value="HIT-like"/>
    <property type="match status" value="1"/>
</dbReference>
<sequence>MSLHGEYDPQNIFAQIIRGEAPCYKLYEDDDVLAFLDLFPQAFGHTLVIPKRAAARNLLEIDADALCKLMRVTQRLTQVLVDELQPDGVQVAQFNGAPAGQTVFHLHMHIIPRLAGQGLGIHAANQAEPAELEELQARLVKRISG</sequence>